<dbReference type="RefSeq" id="WP_211892360.1">
    <property type="nucleotide sequence ID" value="NZ_JABVCF010000029.1"/>
</dbReference>
<gene>
    <name evidence="3" type="ORF">KEU06_28520</name>
</gene>
<feature type="domain" description="RNA polymerase sigma-70 region 2" evidence="2">
    <location>
        <begin position="20"/>
        <end position="57"/>
    </location>
</feature>
<accession>A0A942E2C6</accession>
<proteinExistence type="predicted"/>
<dbReference type="InterPro" id="IPR013325">
    <property type="entry name" value="RNA_pol_sigma_r2"/>
</dbReference>
<dbReference type="GO" id="GO:0003700">
    <property type="term" value="F:DNA-binding transcription factor activity"/>
    <property type="evidence" value="ECO:0007669"/>
    <property type="project" value="InterPro"/>
</dbReference>
<evidence type="ECO:0000313" key="4">
    <source>
        <dbReference type="Proteomes" id="UP000680348"/>
    </source>
</evidence>
<evidence type="ECO:0000259" key="2">
    <source>
        <dbReference type="Pfam" id="PF04542"/>
    </source>
</evidence>
<feature type="region of interest" description="Disordered" evidence="1">
    <location>
        <begin position="76"/>
        <end position="95"/>
    </location>
</feature>
<evidence type="ECO:0000313" key="3">
    <source>
        <dbReference type="EMBL" id="MBS3652529.1"/>
    </source>
</evidence>
<comment type="caution">
    <text evidence="3">The sequence shown here is derived from an EMBL/GenBank/DDBJ whole genome shotgun (WGS) entry which is preliminary data.</text>
</comment>
<dbReference type="AlphaFoldDB" id="A0A942E2C6"/>
<dbReference type="GO" id="GO:0006352">
    <property type="term" value="P:DNA-templated transcription initiation"/>
    <property type="evidence" value="ECO:0007669"/>
    <property type="project" value="InterPro"/>
</dbReference>
<name>A0A942E2C6_9HYPH</name>
<sequence>MSTASTSQCRASGSSTRERSSRAEAEDAVQDTFLRWQAVDAGSLASPGAWLTTVCTRRGAPPTCCVPRIAAGSRTDVRGEDSLHSVAPEPSRHAF</sequence>
<dbReference type="Proteomes" id="UP000680348">
    <property type="component" value="Unassembled WGS sequence"/>
</dbReference>
<reference evidence="3" key="1">
    <citation type="submission" date="2021-04" db="EMBL/GenBank/DDBJ databases">
        <title>Pseudaminobacter soli sp. nov., isolated from paddy soil contaminated by heavy metals.</title>
        <authorList>
            <person name="Zhang K."/>
        </authorList>
    </citation>
    <scope>NUCLEOTIDE SEQUENCE</scope>
    <source>
        <strain evidence="3">19-2017</strain>
    </source>
</reference>
<dbReference type="SUPFAM" id="SSF88946">
    <property type="entry name" value="Sigma2 domain of RNA polymerase sigma factors"/>
    <property type="match status" value="1"/>
</dbReference>
<keyword evidence="4" id="KW-1185">Reference proteome</keyword>
<dbReference type="Pfam" id="PF04542">
    <property type="entry name" value="Sigma70_r2"/>
    <property type="match status" value="1"/>
</dbReference>
<protein>
    <recommendedName>
        <fullName evidence="2">RNA polymerase sigma-70 region 2 domain-containing protein</fullName>
    </recommendedName>
</protein>
<feature type="compositionally biased region" description="Basic and acidic residues" evidence="1">
    <location>
        <begin position="16"/>
        <end position="25"/>
    </location>
</feature>
<evidence type="ECO:0000256" key="1">
    <source>
        <dbReference type="SAM" id="MobiDB-lite"/>
    </source>
</evidence>
<dbReference type="EMBL" id="JAGWCR010000029">
    <property type="protein sequence ID" value="MBS3652529.1"/>
    <property type="molecule type" value="Genomic_DNA"/>
</dbReference>
<dbReference type="InterPro" id="IPR007627">
    <property type="entry name" value="RNA_pol_sigma70_r2"/>
</dbReference>
<organism evidence="3 4">
    <name type="scientific">Pseudaminobacter soli</name>
    <name type="common">ex Zhang et al. 2022</name>
    <dbReference type="NCBI Taxonomy" id="2831468"/>
    <lineage>
        <taxon>Bacteria</taxon>
        <taxon>Pseudomonadati</taxon>
        <taxon>Pseudomonadota</taxon>
        <taxon>Alphaproteobacteria</taxon>
        <taxon>Hyphomicrobiales</taxon>
        <taxon>Phyllobacteriaceae</taxon>
        <taxon>Pseudaminobacter</taxon>
    </lineage>
</organism>
<feature type="region of interest" description="Disordered" evidence="1">
    <location>
        <begin position="1"/>
        <end position="28"/>
    </location>
</feature>